<evidence type="ECO:0000313" key="3">
    <source>
        <dbReference type="Proteomes" id="UP000663891"/>
    </source>
</evidence>
<accession>A0A814LML9</accession>
<dbReference type="OrthoDB" id="10034793at2759"/>
<comment type="caution">
    <text evidence="2">The sequence shown here is derived from an EMBL/GenBank/DDBJ whole genome shotgun (WGS) entry which is preliminary data.</text>
</comment>
<dbReference type="Proteomes" id="UP000663891">
    <property type="component" value="Unassembled WGS sequence"/>
</dbReference>
<reference evidence="2" key="1">
    <citation type="submission" date="2021-02" db="EMBL/GenBank/DDBJ databases">
        <authorList>
            <person name="Nowell W R."/>
        </authorList>
    </citation>
    <scope>NUCLEOTIDE SEQUENCE</scope>
</reference>
<gene>
    <name evidence="2" type="ORF">VCS650_LOCUS18199</name>
</gene>
<feature type="region of interest" description="Disordered" evidence="1">
    <location>
        <begin position="15"/>
        <end position="65"/>
    </location>
</feature>
<dbReference type="AlphaFoldDB" id="A0A814LML9"/>
<proteinExistence type="predicted"/>
<organism evidence="2 3">
    <name type="scientific">Adineta steineri</name>
    <dbReference type="NCBI Taxonomy" id="433720"/>
    <lineage>
        <taxon>Eukaryota</taxon>
        <taxon>Metazoa</taxon>
        <taxon>Spiralia</taxon>
        <taxon>Gnathifera</taxon>
        <taxon>Rotifera</taxon>
        <taxon>Eurotatoria</taxon>
        <taxon>Bdelloidea</taxon>
        <taxon>Adinetida</taxon>
        <taxon>Adinetidae</taxon>
        <taxon>Adineta</taxon>
    </lineage>
</organism>
<evidence type="ECO:0000256" key="1">
    <source>
        <dbReference type="SAM" id="MobiDB-lite"/>
    </source>
</evidence>
<evidence type="ECO:0000313" key="2">
    <source>
        <dbReference type="EMBL" id="CAF1065753.1"/>
    </source>
</evidence>
<dbReference type="EMBL" id="CAJNON010000172">
    <property type="protein sequence ID" value="CAF1065753.1"/>
    <property type="molecule type" value="Genomic_DNA"/>
</dbReference>
<feature type="compositionally biased region" description="Low complexity" evidence="1">
    <location>
        <begin position="36"/>
        <end position="47"/>
    </location>
</feature>
<protein>
    <submittedName>
        <fullName evidence="2">Uncharacterized protein</fullName>
    </submittedName>
</protein>
<name>A0A814LML9_9BILA</name>
<sequence>MGACIGKKRSKYLKHNQIKSDTIQAPQPKLQDGDSSSKPSPSLSKKLQMVEDLSNNNNNDDENRISTLDENRISTLDENSIDPEVQMIIEGQNLINEIFNQAFSNRVVSITDSVLECELVNLIYGYPAIDYIENPSVTTTIKPVDV</sequence>